<dbReference type="PROSITE" id="PS00197">
    <property type="entry name" value="2FE2S_FER_1"/>
    <property type="match status" value="1"/>
</dbReference>
<sequence>MMEGQASGKELVVRINGQDYSVPPELANAPLASFIKTRTPFKSVKVACGEGGCGACTVADVEERDGRPYLRTFNSCLAPVYSVRGRSLLTAEGLPAAAAAGGGTSLVADRLASFHASQCGYCTPGFTVAAHAALHNAAATAAASPSGHHSHHHRGEHASCGGGGCDGNGGCSRSAGGDRGANASGGCGGGLLAGEELRRALEGNLCRCTGYRPIVAACRSLAEEVVDMEDLLGPAAAGPAPAAAPPPPAAGLPLEEVPLGPG</sequence>
<dbReference type="GO" id="GO:0016491">
    <property type="term" value="F:oxidoreductase activity"/>
    <property type="evidence" value="ECO:0007669"/>
    <property type="project" value="InterPro"/>
</dbReference>
<comment type="cofactor">
    <cofactor evidence="5">
        <name>[2Fe-2S] cluster</name>
        <dbReference type="ChEBI" id="CHEBI:190135"/>
    </cofactor>
</comment>
<organism evidence="8 9">
    <name type="scientific">Astrephomene gubernaculifera</name>
    <dbReference type="NCBI Taxonomy" id="47775"/>
    <lineage>
        <taxon>Eukaryota</taxon>
        <taxon>Viridiplantae</taxon>
        <taxon>Chlorophyta</taxon>
        <taxon>core chlorophytes</taxon>
        <taxon>Chlorophyceae</taxon>
        <taxon>CS clade</taxon>
        <taxon>Chlamydomonadales</taxon>
        <taxon>Astrephomenaceae</taxon>
        <taxon>Astrephomene</taxon>
    </lineage>
</organism>
<feature type="domain" description="[2Fe-2S]-binding" evidence="7">
    <location>
        <begin position="195"/>
        <end position="219"/>
    </location>
</feature>
<dbReference type="Pfam" id="PF01799">
    <property type="entry name" value="Fer2_2"/>
    <property type="match status" value="2"/>
</dbReference>
<keyword evidence="2" id="KW-0411">Iron-sulfur</keyword>
<accession>A0AAD3DQI8</accession>
<dbReference type="PANTHER" id="PTHR11908">
    <property type="entry name" value="XANTHINE DEHYDROGENASE"/>
    <property type="match status" value="1"/>
</dbReference>
<dbReference type="AlphaFoldDB" id="A0AAD3DQI8"/>
<dbReference type="Gene3D" id="1.10.150.120">
    <property type="entry name" value="[2Fe-2S]-binding domain"/>
    <property type="match status" value="1"/>
</dbReference>
<feature type="domain" description="[2Fe-2S]-binding" evidence="7">
    <location>
        <begin position="90"/>
        <end position="143"/>
    </location>
</feature>
<reference evidence="8 9" key="1">
    <citation type="journal article" date="2021" name="Sci. Rep.">
        <title>Genome sequencing of the multicellular alga Astrephomene provides insights into convergent evolution of germ-soma differentiation.</title>
        <authorList>
            <person name="Yamashita S."/>
            <person name="Yamamoto K."/>
            <person name="Matsuzaki R."/>
            <person name="Suzuki S."/>
            <person name="Yamaguchi H."/>
            <person name="Hirooka S."/>
            <person name="Minakuchi Y."/>
            <person name="Miyagishima S."/>
            <person name="Kawachi M."/>
            <person name="Toyoda A."/>
            <person name="Nozaki H."/>
        </authorList>
    </citation>
    <scope>NUCLEOTIDE SEQUENCE [LARGE SCALE GENOMIC DNA]</scope>
    <source>
        <strain evidence="8 9">NIES-4017</strain>
    </source>
</reference>
<comment type="caution">
    <text evidence="8">The sequence shown here is derived from an EMBL/GenBank/DDBJ whole genome shotgun (WGS) entry which is preliminary data.</text>
</comment>
<keyword evidence="9" id="KW-1185">Reference proteome</keyword>
<dbReference type="InterPro" id="IPR002888">
    <property type="entry name" value="2Fe-2S-bd"/>
</dbReference>
<evidence type="ECO:0000313" key="8">
    <source>
        <dbReference type="EMBL" id="GFR46180.1"/>
    </source>
</evidence>
<name>A0AAD3DQI8_9CHLO</name>
<keyword evidence="2" id="KW-0001">2Fe-2S</keyword>
<evidence type="ECO:0000256" key="6">
    <source>
        <dbReference type="SAM" id="MobiDB-lite"/>
    </source>
</evidence>
<dbReference type="InterPro" id="IPR006058">
    <property type="entry name" value="2Fe2S_fd_BS"/>
</dbReference>
<evidence type="ECO:0000256" key="2">
    <source>
        <dbReference type="ARBA" id="ARBA00022714"/>
    </source>
</evidence>
<dbReference type="EMBL" id="BMAR01000013">
    <property type="protein sequence ID" value="GFR46180.1"/>
    <property type="molecule type" value="Genomic_DNA"/>
</dbReference>
<keyword evidence="4" id="KW-0408">Iron</keyword>
<dbReference type="InterPro" id="IPR012675">
    <property type="entry name" value="Beta-grasp_dom_sf"/>
</dbReference>
<evidence type="ECO:0000313" key="9">
    <source>
        <dbReference type="Proteomes" id="UP001054857"/>
    </source>
</evidence>
<dbReference type="GO" id="GO:0005506">
    <property type="term" value="F:iron ion binding"/>
    <property type="evidence" value="ECO:0007669"/>
    <property type="project" value="InterPro"/>
</dbReference>
<dbReference type="SUPFAM" id="SSF54292">
    <property type="entry name" value="2Fe-2S ferredoxin-like"/>
    <property type="match status" value="1"/>
</dbReference>
<feature type="non-terminal residue" evidence="8">
    <location>
        <position position="262"/>
    </location>
</feature>
<feature type="region of interest" description="Disordered" evidence="6">
    <location>
        <begin position="235"/>
        <end position="262"/>
    </location>
</feature>
<evidence type="ECO:0000259" key="7">
    <source>
        <dbReference type="Pfam" id="PF01799"/>
    </source>
</evidence>
<dbReference type="InterPro" id="IPR036884">
    <property type="entry name" value="2Fe-2S-bd_dom_sf"/>
</dbReference>
<dbReference type="InterPro" id="IPR036010">
    <property type="entry name" value="2Fe-2S_ferredoxin-like_sf"/>
</dbReference>
<gene>
    <name evidence="8" type="ORF">Agub_g7709</name>
</gene>
<dbReference type="Gene3D" id="3.10.20.30">
    <property type="match status" value="1"/>
</dbReference>
<evidence type="ECO:0000256" key="5">
    <source>
        <dbReference type="ARBA" id="ARBA00034078"/>
    </source>
</evidence>
<dbReference type="SUPFAM" id="SSF47741">
    <property type="entry name" value="CO dehydrogenase ISP C-domain like"/>
    <property type="match status" value="2"/>
</dbReference>
<keyword evidence="3" id="KW-0479">Metal-binding</keyword>
<dbReference type="InterPro" id="IPR016208">
    <property type="entry name" value="Ald_Oxase/xanthine_DH-like"/>
</dbReference>
<protein>
    <recommendedName>
        <fullName evidence="7">[2Fe-2S]-binding domain-containing protein</fullName>
    </recommendedName>
</protein>
<keyword evidence="1" id="KW-0500">Molybdenum</keyword>
<evidence type="ECO:0000256" key="1">
    <source>
        <dbReference type="ARBA" id="ARBA00022505"/>
    </source>
</evidence>
<evidence type="ECO:0000256" key="4">
    <source>
        <dbReference type="ARBA" id="ARBA00023004"/>
    </source>
</evidence>
<proteinExistence type="predicted"/>
<dbReference type="Proteomes" id="UP001054857">
    <property type="component" value="Unassembled WGS sequence"/>
</dbReference>
<evidence type="ECO:0000256" key="3">
    <source>
        <dbReference type="ARBA" id="ARBA00022723"/>
    </source>
</evidence>
<dbReference type="GO" id="GO:0051537">
    <property type="term" value="F:2 iron, 2 sulfur cluster binding"/>
    <property type="evidence" value="ECO:0007669"/>
    <property type="project" value="UniProtKB-KW"/>
</dbReference>
<dbReference type="PANTHER" id="PTHR11908:SF132">
    <property type="entry name" value="ALDEHYDE OXIDASE 1-RELATED"/>
    <property type="match status" value="1"/>
</dbReference>